<dbReference type="OrthoDB" id="9805366at2"/>
<dbReference type="SUPFAM" id="SSF53756">
    <property type="entry name" value="UDP-Glycosyltransferase/glycogen phosphorylase"/>
    <property type="match status" value="1"/>
</dbReference>
<protein>
    <submittedName>
        <fullName evidence="2">MurG-like transferase</fullName>
        <ecNumber evidence="2">2.4.1.302</ecNumber>
    </submittedName>
</protein>
<keyword evidence="3" id="KW-1185">Reference proteome</keyword>
<dbReference type="Gene3D" id="3.40.50.2000">
    <property type="entry name" value="Glycogen Phosphorylase B"/>
    <property type="match status" value="2"/>
</dbReference>
<dbReference type="Pfam" id="PF06722">
    <property type="entry name" value="EryCIII-like_C"/>
    <property type="match status" value="1"/>
</dbReference>
<dbReference type="RefSeq" id="WP_068262922.1">
    <property type="nucleotide sequence ID" value="NZ_LWSK01000041.1"/>
</dbReference>
<dbReference type="EMBL" id="VRLW01000001">
    <property type="protein sequence ID" value="KAA1259512.1"/>
    <property type="molecule type" value="Genomic_DNA"/>
</dbReference>
<accession>A0A5B1CH41</accession>
<dbReference type="EC" id="2.4.1.302" evidence="2"/>
<evidence type="ECO:0000313" key="2">
    <source>
        <dbReference type="EMBL" id="KAA1259512.1"/>
    </source>
</evidence>
<evidence type="ECO:0000313" key="3">
    <source>
        <dbReference type="Proteomes" id="UP000322699"/>
    </source>
</evidence>
<dbReference type="PANTHER" id="PTHR48050:SF13">
    <property type="entry name" value="STEROL 3-BETA-GLUCOSYLTRANSFERASE UGT80A2"/>
    <property type="match status" value="1"/>
</dbReference>
<dbReference type="GO" id="GO:0016758">
    <property type="term" value="F:hexosyltransferase activity"/>
    <property type="evidence" value="ECO:0007669"/>
    <property type="project" value="UniProtKB-ARBA"/>
</dbReference>
<gene>
    <name evidence="2" type="ORF">LF1_20460</name>
</gene>
<dbReference type="PANTHER" id="PTHR48050">
    <property type="entry name" value="STEROL 3-BETA-GLUCOSYLTRANSFERASE"/>
    <property type="match status" value="1"/>
</dbReference>
<reference evidence="2 3" key="1">
    <citation type="submission" date="2019-08" db="EMBL/GenBank/DDBJ databases">
        <title>Deep-cultivation of Planctomycetes and their phenomic and genomic characterization uncovers novel biology.</title>
        <authorList>
            <person name="Wiegand S."/>
            <person name="Jogler M."/>
            <person name="Boedeker C."/>
            <person name="Pinto D."/>
            <person name="Vollmers J."/>
            <person name="Rivas-Marin E."/>
            <person name="Kohn T."/>
            <person name="Peeters S.H."/>
            <person name="Heuer A."/>
            <person name="Rast P."/>
            <person name="Oberbeckmann S."/>
            <person name="Bunk B."/>
            <person name="Jeske O."/>
            <person name="Meyerdierks A."/>
            <person name="Storesund J.E."/>
            <person name="Kallscheuer N."/>
            <person name="Luecker S."/>
            <person name="Lage O.M."/>
            <person name="Pohl T."/>
            <person name="Merkel B.J."/>
            <person name="Hornburger P."/>
            <person name="Mueller R.-W."/>
            <person name="Bruemmer F."/>
            <person name="Labrenz M."/>
            <person name="Spormann A.M."/>
            <person name="Op Den Camp H."/>
            <person name="Overmann J."/>
            <person name="Amann R."/>
            <person name="Jetten M.S.M."/>
            <person name="Mascher T."/>
            <person name="Medema M.H."/>
            <person name="Devos D.P."/>
            <person name="Kaster A.-K."/>
            <person name="Ovreas L."/>
            <person name="Rohde M."/>
            <person name="Galperin M.Y."/>
            <person name="Jogler C."/>
        </authorList>
    </citation>
    <scope>NUCLEOTIDE SEQUENCE [LARGE SCALE GENOMIC DNA]</scope>
    <source>
        <strain evidence="2 3">LF1</strain>
    </source>
</reference>
<dbReference type="InterPro" id="IPR002213">
    <property type="entry name" value="UDP_glucos_trans"/>
</dbReference>
<evidence type="ECO:0000259" key="1">
    <source>
        <dbReference type="Pfam" id="PF06722"/>
    </source>
</evidence>
<dbReference type="GO" id="GO:0017000">
    <property type="term" value="P:antibiotic biosynthetic process"/>
    <property type="evidence" value="ECO:0007669"/>
    <property type="project" value="UniProtKB-ARBA"/>
</dbReference>
<dbReference type="InterPro" id="IPR010610">
    <property type="entry name" value="EryCIII-like_C"/>
</dbReference>
<keyword evidence="2" id="KW-0328">Glycosyltransferase</keyword>
<name>A0A5B1CH41_9BACT</name>
<dbReference type="InterPro" id="IPR050426">
    <property type="entry name" value="Glycosyltransferase_28"/>
</dbReference>
<keyword evidence="2" id="KW-0808">Transferase</keyword>
<dbReference type="CDD" id="cd03784">
    <property type="entry name" value="GT1_Gtf-like"/>
    <property type="match status" value="1"/>
</dbReference>
<sequence>MLAILSAPGSRGDVNPMIAIGRGLRERGYDVVISLAEPYAALASDAGLTPVPVISKERFDDLLANPNVWKPIRGARTMIGTVAGEFMGLHLDVIHQHHVPGQTVLVSHPLDLASRIFRELNPETPLIDIHLAPSMLRTYDDPSRMTPWWWEFSKPQWLVRCAYRIVDALAVDPAIAGKVNAVRRTMGLPPVKRIIDQWWLSPDRILAMYPDWFAPATQQFSPRLVHCGFPLADNNEPQVPRLSQRPIVFTCGTAHHHSKEFFKRAVAASIAIGLPAMLLSTHSDNFPDSLPPQVQTANYLPLNQILRDCRLMVHHGGVGTTSACMAAGIPQIIRPMAYDQFDNASRVERLGAGRWLKRDRDLINLLNQVINDSSMAETATKLSKRIGNSPSGLETAIDSICNVALPAD</sequence>
<feature type="domain" description="Erythromycin biosynthesis protein CIII-like C-terminal" evidence="1">
    <location>
        <begin position="288"/>
        <end position="396"/>
    </location>
</feature>
<dbReference type="GO" id="GO:0008194">
    <property type="term" value="F:UDP-glycosyltransferase activity"/>
    <property type="evidence" value="ECO:0007669"/>
    <property type="project" value="InterPro"/>
</dbReference>
<organism evidence="2 3">
    <name type="scientific">Rubripirellula obstinata</name>
    <dbReference type="NCBI Taxonomy" id="406547"/>
    <lineage>
        <taxon>Bacteria</taxon>
        <taxon>Pseudomonadati</taxon>
        <taxon>Planctomycetota</taxon>
        <taxon>Planctomycetia</taxon>
        <taxon>Pirellulales</taxon>
        <taxon>Pirellulaceae</taxon>
        <taxon>Rubripirellula</taxon>
    </lineage>
</organism>
<dbReference type="Proteomes" id="UP000322699">
    <property type="component" value="Unassembled WGS sequence"/>
</dbReference>
<dbReference type="AlphaFoldDB" id="A0A5B1CH41"/>
<proteinExistence type="predicted"/>
<comment type="caution">
    <text evidence="2">The sequence shown here is derived from an EMBL/GenBank/DDBJ whole genome shotgun (WGS) entry which is preliminary data.</text>
</comment>